<dbReference type="Pfam" id="PF12852">
    <property type="entry name" value="Cupin_6"/>
    <property type="match status" value="1"/>
</dbReference>
<gene>
    <name evidence="5" type="ORF">AB3G37_20360</name>
</gene>
<evidence type="ECO:0000313" key="5">
    <source>
        <dbReference type="EMBL" id="XDU71847.1"/>
    </source>
</evidence>
<evidence type="ECO:0000259" key="4">
    <source>
        <dbReference type="PROSITE" id="PS01124"/>
    </source>
</evidence>
<dbReference type="GO" id="GO:0043565">
    <property type="term" value="F:sequence-specific DNA binding"/>
    <property type="evidence" value="ECO:0007669"/>
    <property type="project" value="InterPro"/>
</dbReference>
<dbReference type="InterPro" id="IPR009057">
    <property type="entry name" value="Homeodomain-like_sf"/>
</dbReference>
<evidence type="ECO:0000256" key="1">
    <source>
        <dbReference type="ARBA" id="ARBA00023015"/>
    </source>
</evidence>
<name>A0AB39VQ92_9GAMM</name>
<dbReference type="InterPro" id="IPR050204">
    <property type="entry name" value="AraC_XylS_family_regulators"/>
</dbReference>
<keyword evidence="3" id="KW-0804">Transcription</keyword>
<keyword evidence="2" id="KW-0238">DNA-binding</keyword>
<dbReference type="Pfam" id="PF12833">
    <property type="entry name" value="HTH_18"/>
    <property type="match status" value="1"/>
</dbReference>
<dbReference type="PROSITE" id="PS00041">
    <property type="entry name" value="HTH_ARAC_FAMILY_1"/>
    <property type="match status" value="1"/>
</dbReference>
<dbReference type="InterPro" id="IPR018062">
    <property type="entry name" value="HTH_AraC-typ_CS"/>
</dbReference>
<protein>
    <submittedName>
        <fullName evidence="5">Cupin domain-containing protein</fullName>
    </submittedName>
</protein>
<accession>A0AB39VQ92</accession>
<dbReference type="Gene3D" id="1.10.10.60">
    <property type="entry name" value="Homeodomain-like"/>
    <property type="match status" value="2"/>
</dbReference>
<proteinExistence type="predicted"/>
<dbReference type="GO" id="GO:0003700">
    <property type="term" value="F:DNA-binding transcription factor activity"/>
    <property type="evidence" value="ECO:0007669"/>
    <property type="project" value="InterPro"/>
</dbReference>
<dbReference type="EMBL" id="CP165628">
    <property type="protein sequence ID" value="XDU71847.1"/>
    <property type="molecule type" value="Genomic_DNA"/>
</dbReference>
<sequence length="313" mass="34518">MDPLDDVFAAMRLQSALYSRLIPCAPWGVSFVKSASIRFGFIVSGHGWLIVEGQDQPIELRQGEGFLVQPNILFSLADNPASPTRWCEDIFADCQGKNLSFGGEGEAADILCGYFTFDSAGAEPLLSLLPPAIAIPADATRSPLLEATLKLLAIETVEQNLGSRIVISRLADVLFVQAIRAHCLREQTQRGWIAALADARLSSVVKRMHQDIAQQWSLQTLATEAGMSRSSFAVHFKAVTGETPGDYLTQWRMYRTRCFLRHPQLTLTNIADRVGYDSAITLGRAFKRFSGITPGEYRQQLGLRLSANAIEQQ</sequence>
<dbReference type="InterPro" id="IPR018060">
    <property type="entry name" value="HTH_AraC"/>
</dbReference>
<dbReference type="PROSITE" id="PS01124">
    <property type="entry name" value="HTH_ARAC_FAMILY_2"/>
    <property type="match status" value="1"/>
</dbReference>
<evidence type="ECO:0000256" key="2">
    <source>
        <dbReference type="ARBA" id="ARBA00023125"/>
    </source>
</evidence>
<reference evidence="5" key="1">
    <citation type="submission" date="2024-07" db="EMBL/GenBank/DDBJ databases">
        <authorList>
            <person name="Biller S.J."/>
        </authorList>
    </citation>
    <scope>NUCLEOTIDE SEQUENCE</scope>
    <source>
        <strain evidence="5">WC2420</strain>
    </source>
</reference>
<evidence type="ECO:0000256" key="3">
    <source>
        <dbReference type="ARBA" id="ARBA00023163"/>
    </source>
</evidence>
<dbReference type="SMART" id="SM00342">
    <property type="entry name" value="HTH_ARAC"/>
    <property type="match status" value="1"/>
</dbReference>
<dbReference type="RefSeq" id="WP_369788927.1">
    <property type="nucleotide sequence ID" value="NZ_CP165628.1"/>
</dbReference>
<feature type="domain" description="HTH araC/xylS-type" evidence="4">
    <location>
        <begin position="202"/>
        <end position="300"/>
    </location>
</feature>
<dbReference type="AlphaFoldDB" id="A0AB39VQ92"/>
<dbReference type="PANTHER" id="PTHR46796:SF7">
    <property type="entry name" value="ARAC FAMILY TRANSCRIPTIONAL REGULATOR"/>
    <property type="match status" value="1"/>
</dbReference>
<dbReference type="InterPro" id="IPR032783">
    <property type="entry name" value="AraC_lig"/>
</dbReference>
<dbReference type="PANTHER" id="PTHR46796">
    <property type="entry name" value="HTH-TYPE TRANSCRIPTIONAL ACTIVATOR RHAS-RELATED"/>
    <property type="match status" value="1"/>
</dbReference>
<keyword evidence="1" id="KW-0805">Transcription regulation</keyword>
<dbReference type="SUPFAM" id="SSF46689">
    <property type="entry name" value="Homeodomain-like"/>
    <property type="match status" value="2"/>
</dbReference>
<organism evidence="5">
    <name type="scientific">Rouxiella sp. WC2420</name>
    <dbReference type="NCBI Taxonomy" id="3234145"/>
    <lineage>
        <taxon>Bacteria</taxon>
        <taxon>Pseudomonadati</taxon>
        <taxon>Pseudomonadota</taxon>
        <taxon>Gammaproteobacteria</taxon>
        <taxon>Enterobacterales</taxon>
        <taxon>Yersiniaceae</taxon>
        <taxon>Rouxiella</taxon>
    </lineage>
</organism>